<evidence type="ECO:0000313" key="2">
    <source>
        <dbReference type="Proteomes" id="UP001396334"/>
    </source>
</evidence>
<keyword evidence="2" id="KW-1185">Reference proteome</keyword>
<comment type="caution">
    <text evidence="1">The sequence shown here is derived from an EMBL/GenBank/DDBJ whole genome shotgun (WGS) entry which is preliminary data.</text>
</comment>
<evidence type="ECO:0000313" key="1">
    <source>
        <dbReference type="EMBL" id="KAK9027994.1"/>
    </source>
</evidence>
<sequence>MGVLFQGVAPPVTNRPLPLVPVVTNDGMHLKQGIVASESEIPVINVEPPLEWHALSLTVADQQVGKRGRNIGLDIQSNSPRRSYVATISASFALPASNEQGLPFRYYTKALFHRIATVIRKVIKVDYNTNADERGKFRVLIRFVSVVRNMVIRRICGDCASAFDKEVVAVANTSPLVSGFAKNVTSSELYGPWMIVDNRKP</sequence>
<dbReference type="EMBL" id="JBBPBN010000012">
    <property type="protein sequence ID" value="KAK9027994.1"/>
    <property type="molecule type" value="Genomic_DNA"/>
</dbReference>
<proteinExistence type="predicted"/>
<dbReference type="Proteomes" id="UP001396334">
    <property type="component" value="Unassembled WGS sequence"/>
</dbReference>
<organism evidence="1 2">
    <name type="scientific">Hibiscus sabdariffa</name>
    <name type="common">roselle</name>
    <dbReference type="NCBI Taxonomy" id="183260"/>
    <lineage>
        <taxon>Eukaryota</taxon>
        <taxon>Viridiplantae</taxon>
        <taxon>Streptophyta</taxon>
        <taxon>Embryophyta</taxon>
        <taxon>Tracheophyta</taxon>
        <taxon>Spermatophyta</taxon>
        <taxon>Magnoliopsida</taxon>
        <taxon>eudicotyledons</taxon>
        <taxon>Gunneridae</taxon>
        <taxon>Pentapetalae</taxon>
        <taxon>rosids</taxon>
        <taxon>malvids</taxon>
        <taxon>Malvales</taxon>
        <taxon>Malvaceae</taxon>
        <taxon>Malvoideae</taxon>
        <taxon>Hibiscus</taxon>
    </lineage>
</organism>
<reference evidence="1 2" key="1">
    <citation type="journal article" date="2024" name="G3 (Bethesda)">
        <title>Genome assembly of Hibiscus sabdariffa L. provides insights into metabolisms of medicinal natural products.</title>
        <authorList>
            <person name="Kim T."/>
        </authorList>
    </citation>
    <scope>NUCLEOTIDE SEQUENCE [LARGE SCALE GENOMIC DNA]</scope>
    <source>
        <strain evidence="1">TK-2024</strain>
        <tissue evidence="1">Old leaves</tissue>
    </source>
</reference>
<accession>A0ABR2SSS8</accession>
<name>A0ABR2SSS8_9ROSI</name>
<gene>
    <name evidence="1" type="ORF">V6N11_067810</name>
</gene>
<protein>
    <submittedName>
        <fullName evidence="1">Uncharacterized protein</fullName>
    </submittedName>
</protein>